<dbReference type="AlphaFoldDB" id="A0A0F8YIY1"/>
<dbReference type="EMBL" id="LAZR01056672">
    <property type="protein sequence ID" value="KKK73690.1"/>
    <property type="molecule type" value="Genomic_DNA"/>
</dbReference>
<name>A0A0F8YIY1_9ZZZZ</name>
<feature type="non-terminal residue" evidence="1">
    <location>
        <position position="63"/>
    </location>
</feature>
<accession>A0A0F8YIY1</accession>
<organism evidence="1">
    <name type="scientific">marine sediment metagenome</name>
    <dbReference type="NCBI Taxonomy" id="412755"/>
    <lineage>
        <taxon>unclassified sequences</taxon>
        <taxon>metagenomes</taxon>
        <taxon>ecological metagenomes</taxon>
    </lineage>
</organism>
<gene>
    <name evidence="1" type="ORF">LCGC14_2891300</name>
</gene>
<comment type="caution">
    <text evidence="1">The sequence shown here is derived from an EMBL/GenBank/DDBJ whole genome shotgun (WGS) entry which is preliminary data.</text>
</comment>
<proteinExistence type="predicted"/>
<protein>
    <submittedName>
        <fullName evidence="1">Uncharacterized protein</fullName>
    </submittedName>
</protein>
<reference evidence="1" key="1">
    <citation type="journal article" date="2015" name="Nature">
        <title>Complex archaea that bridge the gap between prokaryotes and eukaryotes.</title>
        <authorList>
            <person name="Spang A."/>
            <person name="Saw J.H."/>
            <person name="Jorgensen S.L."/>
            <person name="Zaremba-Niedzwiedzka K."/>
            <person name="Martijn J."/>
            <person name="Lind A.E."/>
            <person name="van Eijk R."/>
            <person name="Schleper C."/>
            <person name="Guy L."/>
            <person name="Ettema T.J."/>
        </authorList>
    </citation>
    <scope>NUCLEOTIDE SEQUENCE</scope>
</reference>
<evidence type="ECO:0000313" key="1">
    <source>
        <dbReference type="EMBL" id="KKK73690.1"/>
    </source>
</evidence>
<sequence>MAMNRLQRDEIINKALDLADSPVLDAKDRPSSPTIESSALSLDWLQEVLDIFAKRFPWSLNLT</sequence>